<keyword evidence="3" id="KW-1185">Reference proteome</keyword>
<feature type="region of interest" description="Disordered" evidence="1">
    <location>
        <begin position="766"/>
        <end position="804"/>
    </location>
</feature>
<dbReference type="OrthoDB" id="4096087at2759"/>
<gene>
    <name evidence="2" type="ORF">PMKS-002992</name>
</gene>
<feature type="region of interest" description="Disordered" evidence="1">
    <location>
        <begin position="851"/>
        <end position="878"/>
    </location>
</feature>
<dbReference type="Proteomes" id="UP000186136">
    <property type="component" value="Unassembled WGS sequence"/>
</dbReference>
<evidence type="ECO:0000313" key="2">
    <source>
        <dbReference type="EMBL" id="GAV29491.1"/>
    </source>
</evidence>
<dbReference type="AlphaFoldDB" id="A0A1Q2YJ41"/>
<feature type="region of interest" description="Disordered" evidence="1">
    <location>
        <begin position="135"/>
        <end position="208"/>
    </location>
</feature>
<organism evidence="2 3">
    <name type="scientific">Pichia membranifaciens</name>
    <dbReference type="NCBI Taxonomy" id="4926"/>
    <lineage>
        <taxon>Eukaryota</taxon>
        <taxon>Fungi</taxon>
        <taxon>Dikarya</taxon>
        <taxon>Ascomycota</taxon>
        <taxon>Saccharomycotina</taxon>
        <taxon>Pichiomycetes</taxon>
        <taxon>Pichiales</taxon>
        <taxon>Pichiaceae</taxon>
        <taxon>Pichia</taxon>
    </lineage>
</organism>
<evidence type="ECO:0000256" key="1">
    <source>
        <dbReference type="SAM" id="MobiDB-lite"/>
    </source>
</evidence>
<reference evidence="2 3" key="1">
    <citation type="submission" date="2016-08" db="EMBL/GenBank/DDBJ databases">
        <title>Whole genome shotgun sequence of Pichia membranifaciens KS47-1.</title>
        <authorList>
            <person name="Konishi M."/>
            <person name="Ishida M."/>
            <person name="Arakawa T."/>
            <person name="Kato Y."/>
            <person name="Horiuchi J."/>
        </authorList>
    </citation>
    <scope>NUCLEOTIDE SEQUENCE [LARGE SCALE GENOMIC DNA]</scope>
    <source>
        <strain evidence="2 3">KS47-1</strain>
    </source>
</reference>
<feature type="compositionally biased region" description="Polar residues" evidence="1">
    <location>
        <begin position="45"/>
        <end position="54"/>
    </location>
</feature>
<comment type="caution">
    <text evidence="2">The sequence shown here is derived from an EMBL/GenBank/DDBJ whole genome shotgun (WGS) entry which is preliminary data.</text>
</comment>
<evidence type="ECO:0000313" key="3">
    <source>
        <dbReference type="Proteomes" id="UP000186136"/>
    </source>
</evidence>
<feature type="region of interest" description="Disordered" evidence="1">
    <location>
        <begin position="1"/>
        <end position="54"/>
    </location>
</feature>
<accession>A0A1Q2YJ41</accession>
<proteinExistence type="predicted"/>
<sequence length="878" mass="95758">MDIKKIFNKKKVKSRQGGHTEGGNSEATSVNSITSTVSSSSNSSAKGATNATPSYNADLFTSSKSFQYSYNSHTNSLFSSKRTLSTGVSTQPSSNVSYNKNTEQAKITSIGRPLRVLHEDEQELEYARSGSVYTAEGKSMAADDDSTAGLDSNFNRSASTHRSSTSRRRSNLSDDISLCPTEKSNASIQGASVSTDNGSSTNISRSHSSSISDNELRLQLIEFIKGQLRNLSNSVSNIIIQISQSVLNLTKASITISESILLTHKVIKNSRYIGLLTPSQFDTINSIGLRRLIKNILHLLDSLLIGDVYNKSKSSVIKRLHDLFLLIKILPNKAPELTNFISYMAPTTFPIDSNVANFPNVEKVDHIMSSLLSKGKESLFSDQDGSFIAPVLRGFFLPSLTIITFIFGFPEISKEHHDIIKFFSTQSNDIHFLLQKNRITCATGKGMKLKSPFRTVDEGQGYVPISMSLSTDSSTISSGTLGGYLYPKVPENCSNPKLLKYRGQIFGLTCAHVVLGSESESEELHPNVSTPSPVLINLYKNALLNEMMNHSTSSPEYKAYSEAVKMIDAEYPSRKVLLNGKKVTRNLPTEDLGCIIWGERLINDNRLSDMAIIKINDQLKKKFVNYLGEDLQLSQYDPSLILSNLNVKKTISLQPRKNGILNTANLSVFKVGSTTGYTNGNLNGMKMIYWSDGSLRSSEFIVSGSGGKMKGFANGGDSGAWVLSKISDVNHIKSYSIDAEDEPFTEEDENKSSLSAFIESFIPGVSSGRRQDRASGSRRRSAVTAAAAATTTVGNSNGAKEKNEESGLGLLGMLHSYDGEYRQFGLFTPIDDIMERLEAVTGVEWGVVGCSEEGDLHEGSSSIGSTSDGSDKEESEDE</sequence>
<feature type="compositionally biased region" description="Polar residues" evidence="1">
    <location>
        <begin position="182"/>
        <end position="198"/>
    </location>
</feature>
<feature type="compositionally biased region" description="Low complexity" evidence="1">
    <location>
        <begin position="859"/>
        <end position="868"/>
    </location>
</feature>
<feature type="compositionally biased region" description="Low complexity" evidence="1">
    <location>
        <begin position="199"/>
        <end position="208"/>
    </location>
</feature>
<protein>
    <recommendedName>
        <fullName evidence="4">SPS-sensor serine protease component SSY5</fullName>
    </recommendedName>
</protein>
<evidence type="ECO:0008006" key="4">
    <source>
        <dbReference type="Google" id="ProtNLM"/>
    </source>
</evidence>
<feature type="compositionally biased region" description="Basic residues" evidence="1">
    <location>
        <begin position="1"/>
        <end position="16"/>
    </location>
</feature>
<dbReference type="Pfam" id="PF08192">
    <property type="entry name" value="Peptidase_S64"/>
    <property type="match status" value="2"/>
</dbReference>
<dbReference type="InterPro" id="IPR012985">
    <property type="entry name" value="Peptidase_S64_Ssy5"/>
</dbReference>
<dbReference type="EMBL" id="BDGI01000124">
    <property type="protein sequence ID" value="GAV29491.1"/>
    <property type="molecule type" value="Genomic_DNA"/>
</dbReference>
<name>A0A1Q2YJ41_9ASCO</name>
<feature type="compositionally biased region" description="Low complexity" evidence="1">
    <location>
        <begin position="782"/>
        <end position="798"/>
    </location>
</feature>
<feature type="compositionally biased region" description="Low complexity" evidence="1">
    <location>
        <begin position="28"/>
        <end position="44"/>
    </location>
</feature>